<dbReference type="EMBL" id="PVMZ01000004">
    <property type="protein sequence ID" value="PRX22682.1"/>
    <property type="molecule type" value="Genomic_DNA"/>
</dbReference>
<dbReference type="SUPFAM" id="SSF141571">
    <property type="entry name" value="Pentapeptide repeat-like"/>
    <property type="match status" value="1"/>
</dbReference>
<proteinExistence type="predicted"/>
<protein>
    <submittedName>
        <fullName evidence="2">Pentapeptide repeat protein</fullName>
    </submittedName>
</protein>
<dbReference type="SUPFAM" id="SSF109854">
    <property type="entry name" value="DinB/YfiT-like putative metalloenzymes"/>
    <property type="match status" value="1"/>
</dbReference>
<name>A0A2T0KGW7_9ACTN</name>
<comment type="caution">
    <text evidence="2">The sequence shown here is derived from an EMBL/GenBank/DDBJ whole genome shotgun (WGS) entry which is preliminary data.</text>
</comment>
<dbReference type="Proteomes" id="UP000239415">
    <property type="component" value="Unassembled WGS sequence"/>
</dbReference>
<evidence type="ECO:0000313" key="2">
    <source>
        <dbReference type="EMBL" id="PRX22682.1"/>
    </source>
</evidence>
<dbReference type="Gene3D" id="2.160.20.80">
    <property type="entry name" value="E3 ubiquitin-protein ligase SopA"/>
    <property type="match status" value="1"/>
</dbReference>
<dbReference type="Gene3D" id="1.20.120.450">
    <property type="entry name" value="dinb family like domain"/>
    <property type="match status" value="1"/>
</dbReference>
<organism evidence="2 3">
    <name type="scientific">Actinoplanes italicus</name>
    <dbReference type="NCBI Taxonomy" id="113567"/>
    <lineage>
        <taxon>Bacteria</taxon>
        <taxon>Bacillati</taxon>
        <taxon>Actinomycetota</taxon>
        <taxon>Actinomycetes</taxon>
        <taxon>Micromonosporales</taxon>
        <taxon>Micromonosporaceae</taxon>
        <taxon>Actinoplanes</taxon>
    </lineage>
</organism>
<keyword evidence="3" id="KW-1185">Reference proteome</keyword>
<gene>
    <name evidence="2" type="ORF">CLV67_104210</name>
</gene>
<evidence type="ECO:0000259" key="1">
    <source>
        <dbReference type="Pfam" id="PF12867"/>
    </source>
</evidence>
<dbReference type="InterPro" id="IPR024775">
    <property type="entry name" value="DinB-like"/>
</dbReference>
<evidence type="ECO:0000313" key="3">
    <source>
        <dbReference type="Proteomes" id="UP000239415"/>
    </source>
</evidence>
<dbReference type="InterPro" id="IPR034660">
    <property type="entry name" value="DinB/YfiT-like"/>
</dbReference>
<feature type="domain" description="DinB-like" evidence="1">
    <location>
        <begin position="94"/>
        <end position="238"/>
    </location>
</feature>
<reference evidence="2 3" key="1">
    <citation type="submission" date="2018-03" db="EMBL/GenBank/DDBJ databases">
        <title>Genomic Encyclopedia of Archaeal and Bacterial Type Strains, Phase II (KMG-II): from individual species to whole genera.</title>
        <authorList>
            <person name="Goeker M."/>
        </authorList>
    </citation>
    <scope>NUCLEOTIDE SEQUENCE [LARGE SCALE GENOMIC DNA]</scope>
    <source>
        <strain evidence="2 3">DSM 43146</strain>
    </source>
</reference>
<accession>A0A2T0KGW7</accession>
<sequence>MVTEHTFEDQDLSGARFRMVSLRGARMHAVDLAGVKITDAWAVGVDISGMLRDVRLNGVDVVPLVEAELDRIHPQRAKMRPVDADGYREAWAILEQLWAATIARARGLDATLLHERVDGEWSFVETLRHLNFGTAAWALRAVLGEPAPWHPTDLPHDEMPELPGLPRDRRIQPSLDEVLAVRAGRVARVRELLAGLTDEQLRSSTTPVTEPGYPEPESFAVTRCLGAVINEHWEHRLYAERDLDVLTGR</sequence>
<dbReference type="AlphaFoldDB" id="A0A2T0KGW7"/>
<dbReference type="Pfam" id="PF12867">
    <property type="entry name" value="DinB_2"/>
    <property type="match status" value="1"/>
</dbReference>